<comment type="caution">
    <text evidence="3">The sequence shown here is derived from an EMBL/GenBank/DDBJ whole genome shotgun (WGS) entry which is preliminary data.</text>
</comment>
<dbReference type="Pfam" id="PF03445">
    <property type="entry name" value="DUF294"/>
    <property type="match status" value="1"/>
</dbReference>
<dbReference type="OrthoDB" id="9810963at2"/>
<evidence type="ECO:0000313" key="4">
    <source>
        <dbReference type="Proteomes" id="UP000233440"/>
    </source>
</evidence>
<evidence type="ECO:0008006" key="5">
    <source>
        <dbReference type="Google" id="ProtNLM"/>
    </source>
</evidence>
<keyword evidence="4" id="KW-1185">Reference proteome</keyword>
<dbReference type="GO" id="GO:0008773">
    <property type="term" value="F:[protein-PII] uridylyltransferase activity"/>
    <property type="evidence" value="ECO:0007669"/>
    <property type="project" value="InterPro"/>
</dbReference>
<dbReference type="Proteomes" id="UP000233440">
    <property type="component" value="Unassembled WGS sequence"/>
</dbReference>
<feature type="domain" description="DUF294" evidence="2">
    <location>
        <begin position="182"/>
        <end position="318"/>
    </location>
</feature>
<dbReference type="InterPro" id="IPR018821">
    <property type="entry name" value="DUF294_put_nucleoTrafse_sb-bd"/>
</dbReference>
<reference evidence="3 4" key="1">
    <citation type="submission" date="2017-11" db="EMBL/GenBank/DDBJ databases">
        <title>Bacillus camelliae sp. nov., isolated from pu'er tea.</title>
        <authorList>
            <person name="Niu L."/>
        </authorList>
    </citation>
    <scope>NUCLEOTIDE SEQUENCE [LARGE SCALE GENOMIC DNA]</scope>
    <source>
        <strain evidence="3 4">7578-1</strain>
    </source>
</reference>
<feature type="domain" description="Protein-PII uridylyltransferase N-terminal" evidence="1">
    <location>
        <begin position="26"/>
        <end position="142"/>
    </location>
</feature>
<dbReference type="RefSeq" id="WP_101353170.1">
    <property type="nucleotide sequence ID" value="NZ_PIQO01000003.1"/>
</dbReference>
<evidence type="ECO:0000259" key="2">
    <source>
        <dbReference type="Pfam" id="PF10335"/>
    </source>
</evidence>
<dbReference type="CDD" id="cd05401">
    <property type="entry name" value="NT_GlnE_GlnD_like"/>
    <property type="match status" value="1"/>
</dbReference>
<sequence>MEFCSYKDLKTWKDNNIVNFISDIAALNDFHDKVMRKVIEIASRRMKAAIGELPCRFTWFVMGSAGRSEQSVTSDQDHGIIYENHDERCGNYFKCLGKEITDGMEQVGYSYCDGNVMSSNPKWCKSLSEWKNQLILWMEEENMESLRYLHIFLDARAVVGENSFLSDLSQVILTHTYDKPLLIHRLLANIQHIPKGLNPLGQFIIERTSPTSKMIDIKKTIYIPYVNIIRLLSLIYRVTSISTLERMDSLMEITEWKNPLTRSHQYFEQLLAIRIELSVESIYGHANSLYIKKLNQDQKRLIKRMMKDVINLHESVERLLRKRRLL</sequence>
<accession>A0A2N3LMF2</accession>
<name>A0A2N3LMF2_9BACI</name>
<dbReference type="AlphaFoldDB" id="A0A2N3LMF2"/>
<gene>
    <name evidence="3" type="ORF">CWO92_05310</name>
</gene>
<evidence type="ECO:0000313" key="3">
    <source>
        <dbReference type="EMBL" id="PKR85798.1"/>
    </source>
</evidence>
<dbReference type="InterPro" id="IPR005105">
    <property type="entry name" value="GlnD_Uridyltrans_N"/>
</dbReference>
<proteinExistence type="predicted"/>
<evidence type="ECO:0000259" key="1">
    <source>
        <dbReference type="Pfam" id="PF03445"/>
    </source>
</evidence>
<organism evidence="3 4">
    <name type="scientific">Heyndrickxia camelliae</name>
    <dbReference type="NCBI Taxonomy" id="1707093"/>
    <lineage>
        <taxon>Bacteria</taxon>
        <taxon>Bacillati</taxon>
        <taxon>Bacillota</taxon>
        <taxon>Bacilli</taxon>
        <taxon>Bacillales</taxon>
        <taxon>Bacillaceae</taxon>
        <taxon>Heyndrickxia</taxon>
    </lineage>
</organism>
<dbReference type="Pfam" id="PF10335">
    <property type="entry name" value="DUF294_C"/>
    <property type="match status" value="1"/>
</dbReference>
<protein>
    <recommendedName>
        <fullName evidence="5">CBS domain-containing protein</fullName>
    </recommendedName>
</protein>
<dbReference type="EMBL" id="PIQO01000003">
    <property type="protein sequence ID" value="PKR85798.1"/>
    <property type="molecule type" value="Genomic_DNA"/>
</dbReference>